<proteinExistence type="predicted"/>
<keyword evidence="2" id="KW-1185">Reference proteome</keyword>
<sequence length="86" mass="9447">MISDSRLGMAIRRLNWNLLQIDIPEETLSAAITEEFQRVLAQTGVDVAMCDRTSLIAVLEYASGTSPDPDTQALINELTNDIALPE</sequence>
<comment type="caution">
    <text evidence="1">The sequence shown here is derived from an EMBL/GenBank/DDBJ whole genome shotgun (WGS) entry which is preliminary data.</text>
</comment>
<reference evidence="1 2" key="1">
    <citation type="submission" date="2024-10" db="EMBL/GenBank/DDBJ databases">
        <title>The Natural Products Discovery Center: Release of the First 8490 Sequenced Strains for Exploring Actinobacteria Biosynthetic Diversity.</title>
        <authorList>
            <person name="Kalkreuter E."/>
            <person name="Kautsar S.A."/>
            <person name="Yang D."/>
            <person name="Bader C.D."/>
            <person name="Teijaro C.N."/>
            <person name="Fluegel L."/>
            <person name="Davis C.M."/>
            <person name="Simpson J.R."/>
            <person name="Lauterbach L."/>
            <person name="Steele A.D."/>
            <person name="Gui C."/>
            <person name="Meng S."/>
            <person name="Li G."/>
            <person name="Viehrig K."/>
            <person name="Ye F."/>
            <person name="Su P."/>
            <person name="Kiefer A.F."/>
            <person name="Nichols A."/>
            <person name="Cepeda A.J."/>
            <person name="Yan W."/>
            <person name="Fan B."/>
            <person name="Jiang Y."/>
            <person name="Adhikari A."/>
            <person name="Zheng C.-J."/>
            <person name="Schuster L."/>
            <person name="Cowan T.M."/>
            <person name="Smanski M.J."/>
            <person name="Chevrette M.G."/>
            <person name="De Carvalho L.P.S."/>
            <person name="Shen B."/>
        </authorList>
    </citation>
    <scope>NUCLEOTIDE SEQUENCE [LARGE SCALE GENOMIC DNA]</scope>
    <source>
        <strain evidence="1 2">NPDC050545</strain>
    </source>
</reference>
<dbReference type="RefSeq" id="WP_397079432.1">
    <property type="nucleotide sequence ID" value="NZ_JBITGY010000002.1"/>
</dbReference>
<gene>
    <name evidence="1" type="ORF">ACIBG2_06065</name>
</gene>
<organism evidence="1 2">
    <name type="scientific">Nonomuraea typhae</name>
    <dbReference type="NCBI Taxonomy" id="2603600"/>
    <lineage>
        <taxon>Bacteria</taxon>
        <taxon>Bacillati</taxon>
        <taxon>Actinomycetota</taxon>
        <taxon>Actinomycetes</taxon>
        <taxon>Streptosporangiales</taxon>
        <taxon>Streptosporangiaceae</taxon>
        <taxon>Nonomuraea</taxon>
    </lineage>
</organism>
<name>A0ABW7YM10_9ACTN</name>
<evidence type="ECO:0000313" key="2">
    <source>
        <dbReference type="Proteomes" id="UP001612741"/>
    </source>
</evidence>
<accession>A0ABW7YM10</accession>
<dbReference type="EMBL" id="JBITGY010000002">
    <property type="protein sequence ID" value="MFI6496926.1"/>
    <property type="molecule type" value="Genomic_DNA"/>
</dbReference>
<protein>
    <submittedName>
        <fullName evidence="1">Uncharacterized protein</fullName>
    </submittedName>
</protein>
<dbReference type="Proteomes" id="UP001612741">
    <property type="component" value="Unassembled WGS sequence"/>
</dbReference>
<evidence type="ECO:0000313" key="1">
    <source>
        <dbReference type="EMBL" id="MFI6496926.1"/>
    </source>
</evidence>